<protein>
    <recommendedName>
        <fullName evidence="6">Serotype determinant, transmembrane protein</fullName>
    </recommendedName>
</protein>
<dbReference type="OrthoDB" id="2284195at2"/>
<feature type="transmembrane region" description="Helical" evidence="1">
    <location>
        <begin position="12"/>
        <end position="34"/>
    </location>
</feature>
<evidence type="ECO:0000313" key="3">
    <source>
        <dbReference type="EMBL" id="SBT20694.1"/>
    </source>
</evidence>
<sequence length="416" mass="47256">MPAISVYKSLNRSLWIVIVAYLVLLSSSLDLLSWGDDAYFSEVANTRNLFAWWWERYLQWSGRIAIDLLMVGTITLKWFWHLLVPLTILLLSYSMLKLTKWQISAAKILLVLIMLALAPVEVMAESFYWVTGFYNYLLPSALALFCFTELTAPRVVMWRRVLATLSVLIFAYQEQVTILFCLAVCLSLYQQRTSFKWFILALTLANSTLLFLAPGNASRTLGSIFMYFPNYQDFGLLEKVLLGVDKLYNVFVKSDNWPLCIFMVVLLAISVFKPSRSWGEKISAMVVGLYIICFFLQYQSGANLNESLMGFSYQGGIDAELIPSGRTYAGYLLMMWVMSAVLTLMLGLMAEVKESKFALLALVFGVMSVVMLGFSPTVYASNFRVQVFFELGLIVATLYLLRSIDKKTVLANIQRV</sequence>
<accession>A0A1C3JPQ1</accession>
<keyword evidence="4" id="KW-1185">Reference proteome</keyword>
<evidence type="ECO:0008006" key="6">
    <source>
        <dbReference type="Google" id="ProtNLM"/>
    </source>
</evidence>
<evidence type="ECO:0000313" key="2">
    <source>
        <dbReference type="EMBL" id="SBT16999.1"/>
    </source>
</evidence>
<feature type="transmembrane region" description="Helical" evidence="1">
    <location>
        <begin position="357"/>
        <end position="377"/>
    </location>
</feature>
<feature type="transmembrane region" description="Helical" evidence="1">
    <location>
        <begin position="256"/>
        <end position="272"/>
    </location>
</feature>
<feature type="transmembrane region" description="Helical" evidence="1">
    <location>
        <begin position="195"/>
        <end position="212"/>
    </location>
</feature>
<evidence type="ECO:0000313" key="4">
    <source>
        <dbReference type="Proteomes" id="UP000092840"/>
    </source>
</evidence>
<evidence type="ECO:0000256" key="1">
    <source>
        <dbReference type="SAM" id="Phobius"/>
    </source>
</evidence>
<feature type="transmembrane region" description="Helical" evidence="1">
    <location>
        <begin position="168"/>
        <end position="189"/>
    </location>
</feature>
<proteinExistence type="predicted"/>
<keyword evidence="1" id="KW-1133">Transmembrane helix</keyword>
<gene>
    <name evidence="2" type="ORF">MGA5115_01087</name>
    <name evidence="3" type="ORF">MGA5116_01281</name>
</gene>
<reference evidence="3 4" key="1">
    <citation type="submission" date="2016-06" db="EMBL/GenBank/DDBJ databases">
        <authorList>
            <person name="Rodrigo-Torres L."/>
            <person name="Arahal D.R."/>
        </authorList>
    </citation>
    <scope>NUCLEOTIDE SEQUENCE [LARGE SCALE GENOMIC DNA]</scope>
    <source>
        <strain evidence="3 4">CECT 5116</strain>
    </source>
</reference>
<feature type="transmembrane region" description="Helical" evidence="1">
    <location>
        <begin position="328"/>
        <end position="350"/>
    </location>
</feature>
<feature type="transmembrane region" description="Helical" evidence="1">
    <location>
        <begin position="284"/>
        <end position="300"/>
    </location>
</feature>
<evidence type="ECO:0000313" key="5">
    <source>
        <dbReference type="Proteomes" id="UP000092871"/>
    </source>
</evidence>
<dbReference type="EMBL" id="FLRA01000006">
    <property type="protein sequence ID" value="SBT16999.1"/>
    <property type="molecule type" value="Genomic_DNA"/>
</dbReference>
<dbReference type="AlphaFoldDB" id="A0A1C3JPQ1"/>
<feature type="transmembrane region" description="Helical" evidence="1">
    <location>
        <begin position="108"/>
        <end position="130"/>
    </location>
</feature>
<keyword evidence="1" id="KW-0812">Transmembrane</keyword>
<dbReference type="EMBL" id="FLRB01000007">
    <property type="protein sequence ID" value="SBT20694.1"/>
    <property type="molecule type" value="Genomic_DNA"/>
</dbReference>
<dbReference type="RefSeq" id="WP_067033145.1">
    <property type="nucleotide sequence ID" value="NZ_FLRA01000006.1"/>
</dbReference>
<feature type="transmembrane region" description="Helical" evidence="1">
    <location>
        <begin position="383"/>
        <end position="401"/>
    </location>
</feature>
<dbReference type="Proteomes" id="UP000092840">
    <property type="component" value="Unassembled WGS sequence"/>
</dbReference>
<organism evidence="2 5">
    <name type="scientific">Marinomonas gallaica</name>
    <dbReference type="NCBI Taxonomy" id="1806667"/>
    <lineage>
        <taxon>Bacteria</taxon>
        <taxon>Pseudomonadati</taxon>
        <taxon>Pseudomonadota</taxon>
        <taxon>Gammaproteobacteria</taxon>
        <taxon>Oceanospirillales</taxon>
        <taxon>Oceanospirillaceae</taxon>
        <taxon>Marinomonas</taxon>
    </lineage>
</organism>
<keyword evidence="1" id="KW-0472">Membrane</keyword>
<reference evidence="2 5" key="2">
    <citation type="submission" date="2016-06" db="EMBL/GenBank/DDBJ databases">
        <authorList>
            <person name="Kjaerup R.B."/>
            <person name="Dalgaard T.S."/>
            <person name="Juul-Madsen H.R."/>
        </authorList>
    </citation>
    <scope>NUCLEOTIDE SEQUENCE [LARGE SCALE GENOMIC DNA]</scope>
    <source>
        <strain evidence="2 5">CECT 5115</strain>
    </source>
</reference>
<name>A0A1C3JPQ1_9GAMM</name>
<dbReference type="Proteomes" id="UP000092871">
    <property type="component" value="Unassembled WGS sequence"/>
</dbReference>
<feature type="transmembrane region" description="Helical" evidence="1">
    <location>
        <begin position="78"/>
        <end position="96"/>
    </location>
</feature>